<dbReference type="AlphaFoldDB" id="A0A0R1WE24"/>
<keyword evidence="1" id="KW-0472">Membrane</keyword>
<accession>A0A0R1WE24</accession>
<name>A0A0R1WE24_9LACO</name>
<comment type="caution">
    <text evidence="2">The sequence shown here is derived from an EMBL/GenBank/DDBJ whole genome shotgun (WGS) entry which is preliminary data.</text>
</comment>
<evidence type="ECO:0000313" key="3">
    <source>
        <dbReference type="Proteomes" id="UP000051302"/>
    </source>
</evidence>
<proteinExistence type="predicted"/>
<keyword evidence="3" id="KW-1185">Reference proteome</keyword>
<feature type="transmembrane region" description="Helical" evidence="1">
    <location>
        <begin position="98"/>
        <end position="115"/>
    </location>
</feature>
<keyword evidence="1" id="KW-0812">Transmembrane</keyword>
<evidence type="ECO:0000256" key="1">
    <source>
        <dbReference type="SAM" id="Phobius"/>
    </source>
</evidence>
<dbReference type="PATRIC" id="fig|1423774.3.peg.761"/>
<protein>
    <submittedName>
        <fullName evidence="2">Uncharacterized protein</fullName>
    </submittedName>
</protein>
<organism evidence="2 3">
    <name type="scientific">Companilactobacillus nantensis DSM 16982</name>
    <dbReference type="NCBI Taxonomy" id="1423774"/>
    <lineage>
        <taxon>Bacteria</taxon>
        <taxon>Bacillati</taxon>
        <taxon>Bacillota</taxon>
        <taxon>Bacilli</taxon>
        <taxon>Lactobacillales</taxon>
        <taxon>Lactobacillaceae</taxon>
        <taxon>Companilactobacillus</taxon>
    </lineage>
</organism>
<reference evidence="2 3" key="1">
    <citation type="journal article" date="2015" name="Genome Announc.">
        <title>Expanding the biotechnology potential of lactobacilli through comparative genomics of 213 strains and associated genera.</title>
        <authorList>
            <person name="Sun Z."/>
            <person name="Harris H.M."/>
            <person name="McCann A."/>
            <person name="Guo C."/>
            <person name="Argimon S."/>
            <person name="Zhang W."/>
            <person name="Yang X."/>
            <person name="Jeffery I.B."/>
            <person name="Cooney J.C."/>
            <person name="Kagawa T.F."/>
            <person name="Liu W."/>
            <person name="Song Y."/>
            <person name="Salvetti E."/>
            <person name="Wrobel A."/>
            <person name="Rasinkangas P."/>
            <person name="Parkhill J."/>
            <person name="Rea M.C."/>
            <person name="O'Sullivan O."/>
            <person name="Ritari J."/>
            <person name="Douillard F.P."/>
            <person name="Paul Ross R."/>
            <person name="Yang R."/>
            <person name="Briner A.E."/>
            <person name="Felis G.E."/>
            <person name="de Vos W.M."/>
            <person name="Barrangou R."/>
            <person name="Klaenhammer T.R."/>
            <person name="Caufield P.W."/>
            <person name="Cui Y."/>
            <person name="Zhang H."/>
            <person name="O'Toole P.W."/>
        </authorList>
    </citation>
    <scope>NUCLEOTIDE SEQUENCE [LARGE SCALE GENOMIC DNA]</scope>
    <source>
        <strain evidence="2 3">DSM 16982</strain>
    </source>
</reference>
<dbReference type="RefSeq" id="WP_057892309.1">
    <property type="nucleotide sequence ID" value="NZ_AZFV01000017.1"/>
</dbReference>
<feature type="transmembrane region" description="Helical" evidence="1">
    <location>
        <begin position="6"/>
        <end position="26"/>
    </location>
</feature>
<sequence>MIIAPLFIILLLLAIAIVLCIIGFKITRKSTKFKKSTSDIENLQLSINLARKYPQELRHLKKIYLIFLISYLVILMSLAAIIAGLYMEFMYSDQTITSVGFLIAFVSIIVEMIFLRKLLLLRIKMQTNLKESSDEQNQQRIIQYIASNQNIIEGQKYISIAFALIFIIVFIIRYELF</sequence>
<dbReference type="Proteomes" id="UP000051302">
    <property type="component" value="Unassembled WGS sequence"/>
</dbReference>
<gene>
    <name evidence="2" type="ORF">FD31_GL000740</name>
</gene>
<keyword evidence="1" id="KW-1133">Transmembrane helix</keyword>
<feature type="transmembrane region" description="Helical" evidence="1">
    <location>
        <begin position="157"/>
        <end position="174"/>
    </location>
</feature>
<evidence type="ECO:0000313" key="2">
    <source>
        <dbReference type="EMBL" id="KRM16065.1"/>
    </source>
</evidence>
<feature type="transmembrane region" description="Helical" evidence="1">
    <location>
        <begin position="63"/>
        <end position="86"/>
    </location>
</feature>
<dbReference type="EMBL" id="AZFV01000017">
    <property type="protein sequence ID" value="KRM16065.1"/>
    <property type="molecule type" value="Genomic_DNA"/>
</dbReference>